<evidence type="ECO:0000313" key="6">
    <source>
        <dbReference type="EMBL" id="MDS1823803.1"/>
    </source>
</evidence>
<keyword evidence="3" id="KW-0238">DNA-binding</keyword>
<comment type="caution">
    <text evidence="6">The sequence shown here is derived from an EMBL/GenBank/DDBJ whole genome shotgun (WGS) entry which is preliminary data.</text>
</comment>
<dbReference type="GO" id="GO:0003677">
    <property type="term" value="F:DNA binding"/>
    <property type="evidence" value="ECO:0007669"/>
    <property type="project" value="UniProtKB-KW"/>
</dbReference>
<dbReference type="Proteomes" id="UP001253193">
    <property type="component" value="Unassembled WGS sequence"/>
</dbReference>
<evidence type="ECO:0000256" key="4">
    <source>
        <dbReference type="ARBA" id="ARBA00023172"/>
    </source>
</evidence>
<dbReference type="Pfam" id="PF00589">
    <property type="entry name" value="Phage_integrase"/>
    <property type="match status" value="1"/>
</dbReference>
<feature type="domain" description="Tyr recombinase" evidence="5">
    <location>
        <begin position="158"/>
        <end position="347"/>
    </location>
</feature>
<dbReference type="Gene3D" id="1.10.443.10">
    <property type="entry name" value="Intergrase catalytic core"/>
    <property type="match status" value="1"/>
</dbReference>
<dbReference type="Gene3D" id="1.10.150.130">
    <property type="match status" value="1"/>
</dbReference>
<evidence type="ECO:0000256" key="3">
    <source>
        <dbReference type="ARBA" id="ARBA00023125"/>
    </source>
</evidence>
<keyword evidence="2" id="KW-0229">DNA integration</keyword>
<gene>
    <name evidence="6" type="ORF">QX249_24465</name>
</gene>
<sequence length="352" mass="40684">MNDFGFDIPAELVEFEEIIPEDLHQPKSTEIIHSNSELVTSDLQPRTRSSNYVSPALRYISSLDAKSSQATNLNILTNIAKSLGFKDIKECPWEEMNYDVVQMILRKLKDRDLAPSTINLYLNSIKQTLQHAYDDELIDMKTLSRIKRIKPIRGERVAKGRKVETDEIKKLLETCIGKTKPSDIRDAAMILSMRAFGLRRAEVADLRIENLDIPNRQLKVRGKGNKERMLGIPDQIVPILENWLHTINAQDWRGKKPVYLFMPSHKSGRFRNAKMQDGSVRYILTKRIEIANIEMFAPHDMRRTFATAHLENNIEMSDVQKLMGHADIRTTQKYDMRDRGRLFDISKGMQVF</sequence>
<dbReference type="EMBL" id="JAUHGG010000012">
    <property type="protein sequence ID" value="MDS1823803.1"/>
    <property type="molecule type" value="Genomic_DNA"/>
</dbReference>
<organism evidence="6 7">
    <name type="scientific">Vibrio parahaemolyticus</name>
    <dbReference type="NCBI Taxonomy" id="670"/>
    <lineage>
        <taxon>Bacteria</taxon>
        <taxon>Pseudomonadati</taxon>
        <taxon>Pseudomonadota</taxon>
        <taxon>Gammaproteobacteria</taxon>
        <taxon>Vibrionales</taxon>
        <taxon>Vibrionaceae</taxon>
        <taxon>Vibrio</taxon>
    </lineage>
</organism>
<evidence type="ECO:0000313" key="7">
    <source>
        <dbReference type="Proteomes" id="UP001253193"/>
    </source>
</evidence>
<dbReference type="PANTHER" id="PTHR30349">
    <property type="entry name" value="PHAGE INTEGRASE-RELATED"/>
    <property type="match status" value="1"/>
</dbReference>
<protein>
    <submittedName>
        <fullName evidence="6">Tyrosine-type recombinase/integrase</fullName>
    </submittedName>
</protein>
<dbReference type="InterPro" id="IPR010998">
    <property type="entry name" value="Integrase_recombinase_N"/>
</dbReference>
<proteinExistence type="inferred from homology"/>
<dbReference type="RefSeq" id="WP_311020856.1">
    <property type="nucleotide sequence ID" value="NZ_JAUHGG010000012.1"/>
</dbReference>
<dbReference type="CDD" id="cd00397">
    <property type="entry name" value="DNA_BRE_C"/>
    <property type="match status" value="1"/>
</dbReference>
<dbReference type="GO" id="GO:0006310">
    <property type="term" value="P:DNA recombination"/>
    <property type="evidence" value="ECO:0007669"/>
    <property type="project" value="UniProtKB-KW"/>
</dbReference>
<comment type="similarity">
    <text evidence="1">Belongs to the 'phage' integrase family.</text>
</comment>
<dbReference type="InterPro" id="IPR002104">
    <property type="entry name" value="Integrase_catalytic"/>
</dbReference>
<dbReference type="InterPro" id="IPR013762">
    <property type="entry name" value="Integrase-like_cat_sf"/>
</dbReference>
<dbReference type="SUPFAM" id="SSF56349">
    <property type="entry name" value="DNA breaking-rejoining enzymes"/>
    <property type="match status" value="1"/>
</dbReference>
<reference evidence="6" key="1">
    <citation type="submission" date="2023-06" db="EMBL/GenBank/DDBJ databases">
        <title>Genomic Diversity of Vibrio spp. and Metagenomic Analysis of Pathogens in Florida Gulf Coastal Waters Following Hurricane Ian.</title>
        <authorList>
            <person name="Brumfield K.D."/>
        </authorList>
    </citation>
    <scope>NUCLEOTIDE SEQUENCE</scope>
    <source>
        <strain evidence="6">WBS2B-138</strain>
    </source>
</reference>
<evidence type="ECO:0000259" key="5">
    <source>
        <dbReference type="PROSITE" id="PS51898"/>
    </source>
</evidence>
<dbReference type="AlphaFoldDB" id="A0AAW8Q5G3"/>
<evidence type="ECO:0000256" key="1">
    <source>
        <dbReference type="ARBA" id="ARBA00008857"/>
    </source>
</evidence>
<dbReference type="GO" id="GO:0015074">
    <property type="term" value="P:DNA integration"/>
    <property type="evidence" value="ECO:0007669"/>
    <property type="project" value="UniProtKB-KW"/>
</dbReference>
<accession>A0AAW8Q5G3</accession>
<name>A0AAW8Q5G3_VIBPH</name>
<dbReference type="PANTHER" id="PTHR30349:SF64">
    <property type="entry name" value="PROPHAGE INTEGRASE INTD-RELATED"/>
    <property type="match status" value="1"/>
</dbReference>
<evidence type="ECO:0000256" key="2">
    <source>
        <dbReference type="ARBA" id="ARBA00022908"/>
    </source>
</evidence>
<keyword evidence="4" id="KW-0233">DNA recombination</keyword>
<dbReference type="InterPro" id="IPR050090">
    <property type="entry name" value="Tyrosine_recombinase_XerCD"/>
</dbReference>
<dbReference type="PROSITE" id="PS51898">
    <property type="entry name" value="TYR_RECOMBINASE"/>
    <property type="match status" value="1"/>
</dbReference>
<dbReference type="InterPro" id="IPR011010">
    <property type="entry name" value="DNA_brk_join_enz"/>
</dbReference>